<comment type="caution">
    <text evidence="1">The sequence shown here is derived from an EMBL/GenBank/DDBJ whole genome shotgun (WGS) entry which is preliminary data.</text>
</comment>
<evidence type="ECO:0000313" key="1">
    <source>
        <dbReference type="EMBL" id="GAG10784.1"/>
    </source>
</evidence>
<name>X0UY61_9ZZZZ</name>
<dbReference type="AlphaFoldDB" id="X0UY61"/>
<protein>
    <submittedName>
        <fullName evidence="1">Uncharacterized protein</fullName>
    </submittedName>
</protein>
<reference evidence="1" key="1">
    <citation type="journal article" date="2014" name="Front. Microbiol.">
        <title>High frequency of phylogenetically diverse reductive dehalogenase-homologous genes in deep subseafloor sedimentary metagenomes.</title>
        <authorList>
            <person name="Kawai M."/>
            <person name="Futagami T."/>
            <person name="Toyoda A."/>
            <person name="Takaki Y."/>
            <person name="Nishi S."/>
            <person name="Hori S."/>
            <person name="Arai W."/>
            <person name="Tsubouchi T."/>
            <person name="Morono Y."/>
            <person name="Uchiyama I."/>
            <person name="Ito T."/>
            <person name="Fujiyama A."/>
            <person name="Inagaki F."/>
            <person name="Takami H."/>
        </authorList>
    </citation>
    <scope>NUCLEOTIDE SEQUENCE</scope>
    <source>
        <strain evidence="1">Expedition CK06-06</strain>
    </source>
</reference>
<proteinExistence type="predicted"/>
<accession>X0UY61</accession>
<gene>
    <name evidence="1" type="ORF">S01H1_44860</name>
</gene>
<organism evidence="1">
    <name type="scientific">marine sediment metagenome</name>
    <dbReference type="NCBI Taxonomy" id="412755"/>
    <lineage>
        <taxon>unclassified sequences</taxon>
        <taxon>metagenomes</taxon>
        <taxon>ecological metagenomes</taxon>
    </lineage>
</organism>
<sequence length="69" mass="8123">MSKNGYILYEVSRGNIKTIIRKAFKDGQDWAKVYISWFDPSEEDHEAKMKKTTTRILRAISKLKKESDK</sequence>
<dbReference type="EMBL" id="BARS01028636">
    <property type="protein sequence ID" value="GAG10784.1"/>
    <property type="molecule type" value="Genomic_DNA"/>
</dbReference>